<comment type="function">
    <text evidence="8">One of two assembly initiator proteins, it binds directly to the 5'-end of the 23S rRNA, where it nucleates assembly of the 50S subunit.</text>
</comment>
<dbReference type="Proteomes" id="UP000431269">
    <property type="component" value="Chromosome"/>
</dbReference>
<dbReference type="RefSeq" id="WP_158765908.1">
    <property type="nucleotide sequence ID" value="NZ_CP047045.1"/>
</dbReference>
<dbReference type="InterPro" id="IPR003256">
    <property type="entry name" value="Ribosomal_uL24"/>
</dbReference>
<dbReference type="SUPFAM" id="SSF50104">
    <property type="entry name" value="Translation proteins SH3-like domain"/>
    <property type="match status" value="1"/>
</dbReference>
<keyword evidence="12" id="KW-1185">Reference proteome</keyword>
<evidence type="ECO:0000256" key="6">
    <source>
        <dbReference type="ARBA" id="ARBA00035206"/>
    </source>
</evidence>
<keyword evidence="5 8" id="KW-0687">Ribonucleoprotein</keyword>
<dbReference type="InterPro" id="IPR057264">
    <property type="entry name" value="Ribosomal_uL24_C"/>
</dbReference>
<keyword evidence="4 8" id="KW-0689">Ribosomal protein</keyword>
<dbReference type="InterPro" id="IPR041988">
    <property type="entry name" value="Ribosomal_uL24_KOW"/>
</dbReference>
<dbReference type="Gene3D" id="2.30.30.30">
    <property type="match status" value="1"/>
</dbReference>
<dbReference type="GO" id="GO:0006412">
    <property type="term" value="P:translation"/>
    <property type="evidence" value="ECO:0007669"/>
    <property type="project" value="UniProtKB-UniRule"/>
</dbReference>
<dbReference type="HAMAP" id="MF_01326_B">
    <property type="entry name" value="Ribosomal_uL24_B"/>
    <property type="match status" value="1"/>
</dbReference>
<gene>
    <name evidence="8 11" type="primary">rplX</name>
    <name evidence="11" type="ORF">DSM104635_01856</name>
</gene>
<evidence type="ECO:0000256" key="3">
    <source>
        <dbReference type="ARBA" id="ARBA00022884"/>
    </source>
</evidence>
<dbReference type="GO" id="GO:0019843">
    <property type="term" value="F:rRNA binding"/>
    <property type="evidence" value="ECO:0007669"/>
    <property type="project" value="UniProtKB-UniRule"/>
</dbReference>
<comment type="subunit">
    <text evidence="8">Part of the 50S ribosomal subunit.</text>
</comment>
<evidence type="ECO:0000256" key="1">
    <source>
        <dbReference type="ARBA" id="ARBA00010618"/>
    </source>
</evidence>
<name>A0A6I6MNV8_9CAUL</name>
<dbReference type="FunFam" id="2.30.30.30:FF:000004">
    <property type="entry name" value="50S ribosomal protein L24"/>
    <property type="match status" value="1"/>
</dbReference>
<dbReference type="GO" id="GO:0005840">
    <property type="term" value="C:ribosome"/>
    <property type="evidence" value="ECO:0007669"/>
    <property type="project" value="UniProtKB-KW"/>
</dbReference>
<dbReference type="Pfam" id="PF00467">
    <property type="entry name" value="KOW"/>
    <property type="match status" value="1"/>
</dbReference>
<dbReference type="Pfam" id="PF17136">
    <property type="entry name" value="ribosomal_L24"/>
    <property type="match status" value="1"/>
</dbReference>
<dbReference type="InterPro" id="IPR014722">
    <property type="entry name" value="Rib_uL2_dom2"/>
</dbReference>
<dbReference type="InterPro" id="IPR005825">
    <property type="entry name" value="Ribosomal_uL24_CS"/>
</dbReference>
<evidence type="ECO:0000313" key="11">
    <source>
        <dbReference type="EMBL" id="QGZ95016.1"/>
    </source>
</evidence>
<dbReference type="InterPro" id="IPR008991">
    <property type="entry name" value="Translation_prot_SH3-like_sf"/>
</dbReference>
<dbReference type="GO" id="GO:0003735">
    <property type="term" value="F:structural constituent of ribosome"/>
    <property type="evidence" value="ECO:0007669"/>
    <property type="project" value="InterPro"/>
</dbReference>
<organism evidence="11 12">
    <name type="scientific">Terricaulis silvestris</name>
    <dbReference type="NCBI Taxonomy" id="2686094"/>
    <lineage>
        <taxon>Bacteria</taxon>
        <taxon>Pseudomonadati</taxon>
        <taxon>Pseudomonadota</taxon>
        <taxon>Alphaproteobacteria</taxon>
        <taxon>Caulobacterales</taxon>
        <taxon>Caulobacteraceae</taxon>
        <taxon>Terricaulis</taxon>
    </lineage>
</organism>
<evidence type="ECO:0000256" key="7">
    <source>
        <dbReference type="ARBA" id="ARBA00058688"/>
    </source>
</evidence>
<evidence type="ECO:0000256" key="9">
    <source>
        <dbReference type="RuleBase" id="RU003477"/>
    </source>
</evidence>
<evidence type="ECO:0000256" key="8">
    <source>
        <dbReference type="HAMAP-Rule" id="MF_01326"/>
    </source>
</evidence>
<keyword evidence="2 8" id="KW-0699">rRNA-binding</keyword>
<dbReference type="PROSITE" id="PS01108">
    <property type="entry name" value="RIBOSOMAL_L24"/>
    <property type="match status" value="1"/>
</dbReference>
<accession>A0A6I6MNV8</accession>
<comment type="function">
    <text evidence="7 8">One of the proteins that surrounds the polypeptide exit tunnel on the outside of the subunit.</text>
</comment>
<dbReference type="EMBL" id="CP047045">
    <property type="protein sequence ID" value="QGZ95016.1"/>
    <property type="molecule type" value="Genomic_DNA"/>
</dbReference>
<protein>
    <recommendedName>
        <fullName evidence="6 8">Large ribosomal subunit protein uL24</fullName>
    </recommendedName>
</protein>
<feature type="domain" description="KOW" evidence="10">
    <location>
        <begin position="4"/>
        <end position="31"/>
    </location>
</feature>
<dbReference type="CDD" id="cd06089">
    <property type="entry name" value="KOW_RPL26"/>
    <property type="match status" value="1"/>
</dbReference>
<reference evidence="12" key="1">
    <citation type="submission" date="2019-12" db="EMBL/GenBank/DDBJ databases">
        <title>Complete genome of Terracaulis silvestris 0127_4.</title>
        <authorList>
            <person name="Vieira S."/>
            <person name="Riedel T."/>
            <person name="Sproer C."/>
            <person name="Pascual J."/>
            <person name="Boedeker C."/>
            <person name="Overmann J."/>
        </authorList>
    </citation>
    <scope>NUCLEOTIDE SEQUENCE [LARGE SCALE GENOMIC DNA]</scope>
    <source>
        <strain evidence="12">0127_4</strain>
    </source>
</reference>
<keyword evidence="3 8" id="KW-0694">RNA-binding</keyword>
<dbReference type="GO" id="GO:1990904">
    <property type="term" value="C:ribonucleoprotein complex"/>
    <property type="evidence" value="ECO:0007669"/>
    <property type="project" value="UniProtKB-KW"/>
</dbReference>
<evidence type="ECO:0000313" key="12">
    <source>
        <dbReference type="Proteomes" id="UP000431269"/>
    </source>
</evidence>
<dbReference type="NCBIfam" id="TIGR01079">
    <property type="entry name" value="rplX_bact"/>
    <property type="match status" value="1"/>
</dbReference>
<dbReference type="PANTHER" id="PTHR12903">
    <property type="entry name" value="MITOCHONDRIAL RIBOSOMAL PROTEIN L24"/>
    <property type="match status" value="1"/>
</dbReference>
<dbReference type="AlphaFoldDB" id="A0A6I6MNV8"/>
<evidence type="ECO:0000259" key="10">
    <source>
        <dbReference type="SMART" id="SM00739"/>
    </source>
</evidence>
<proteinExistence type="inferred from homology"/>
<evidence type="ECO:0000256" key="2">
    <source>
        <dbReference type="ARBA" id="ARBA00022730"/>
    </source>
</evidence>
<dbReference type="KEGG" id="tsv:DSM104635_01856"/>
<sequence>MAARIKKDDVVIVLAGKDKGRSGRVLKVMPKDERVVVEGVNMAKRHTKPDVAHPQGGVIAKEASLHISNVALRDPKTGKATRVGYKFVGEGASKRKVRVAKGSGVQIDV</sequence>
<evidence type="ECO:0000256" key="5">
    <source>
        <dbReference type="ARBA" id="ARBA00023274"/>
    </source>
</evidence>
<dbReference type="InterPro" id="IPR005824">
    <property type="entry name" value="KOW"/>
</dbReference>
<comment type="similarity">
    <text evidence="1 8 9">Belongs to the universal ribosomal protein uL24 family.</text>
</comment>
<dbReference type="SMART" id="SM00739">
    <property type="entry name" value="KOW"/>
    <property type="match status" value="1"/>
</dbReference>
<evidence type="ECO:0000256" key="4">
    <source>
        <dbReference type="ARBA" id="ARBA00022980"/>
    </source>
</evidence>